<dbReference type="InterPro" id="IPR054471">
    <property type="entry name" value="GPIID_WHD"/>
</dbReference>
<dbReference type="Pfam" id="PF22939">
    <property type="entry name" value="WHD_GPIID"/>
    <property type="match status" value="1"/>
</dbReference>
<dbReference type="InterPro" id="IPR027417">
    <property type="entry name" value="P-loop_NTPase"/>
</dbReference>
<dbReference type="SUPFAM" id="SSF48403">
    <property type="entry name" value="Ankyrin repeat"/>
    <property type="match status" value="1"/>
</dbReference>
<name>A0A2J6RPD0_HYAVF</name>
<organism evidence="5 6">
    <name type="scientific">Hyaloscypha variabilis (strain UAMH 11265 / GT02V1 / F)</name>
    <name type="common">Meliniomyces variabilis</name>
    <dbReference type="NCBI Taxonomy" id="1149755"/>
    <lineage>
        <taxon>Eukaryota</taxon>
        <taxon>Fungi</taxon>
        <taxon>Dikarya</taxon>
        <taxon>Ascomycota</taxon>
        <taxon>Pezizomycotina</taxon>
        <taxon>Leotiomycetes</taxon>
        <taxon>Helotiales</taxon>
        <taxon>Hyaloscyphaceae</taxon>
        <taxon>Hyaloscypha</taxon>
        <taxon>Hyaloscypha variabilis</taxon>
    </lineage>
</organism>
<reference evidence="5 6" key="1">
    <citation type="submission" date="2016-04" db="EMBL/GenBank/DDBJ databases">
        <title>A degradative enzymes factory behind the ericoid mycorrhizal symbiosis.</title>
        <authorList>
            <consortium name="DOE Joint Genome Institute"/>
            <person name="Martino E."/>
            <person name="Morin E."/>
            <person name="Grelet G."/>
            <person name="Kuo A."/>
            <person name="Kohler A."/>
            <person name="Daghino S."/>
            <person name="Barry K."/>
            <person name="Choi C."/>
            <person name="Cichocki N."/>
            <person name="Clum A."/>
            <person name="Copeland A."/>
            <person name="Hainaut M."/>
            <person name="Haridas S."/>
            <person name="Labutti K."/>
            <person name="Lindquist E."/>
            <person name="Lipzen A."/>
            <person name="Khouja H.-R."/>
            <person name="Murat C."/>
            <person name="Ohm R."/>
            <person name="Olson A."/>
            <person name="Spatafora J."/>
            <person name="Veneault-Fourrey C."/>
            <person name="Henrissat B."/>
            <person name="Grigoriev I."/>
            <person name="Martin F."/>
            <person name="Perotto S."/>
        </authorList>
    </citation>
    <scope>NUCLEOTIDE SEQUENCE [LARGE SCALE GENOMIC DNA]</scope>
    <source>
        <strain evidence="5 6">F</strain>
    </source>
</reference>
<dbReference type="InterPro" id="IPR036770">
    <property type="entry name" value="Ankyrin_rpt-contain_sf"/>
</dbReference>
<keyword evidence="2" id="KW-0040">ANK repeat</keyword>
<dbReference type="PANTHER" id="PTHR10039">
    <property type="entry name" value="AMELOGENIN"/>
    <property type="match status" value="1"/>
</dbReference>
<evidence type="ECO:0000313" key="6">
    <source>
        <dbReference type="Proteomes" id="UP000235786"/>
    </source>
</evidence>
<dbReference type="PROSITE" id="PS50088">
    <property type="entry name" value="ANK_REPEAT"/>
    <property type="match status" value="1"/>
</dbReference>
<dbReference type="InterPro" id="IPR002110">
    <property type="entry name" value="Ankyrin_rpt"/>
</dbReference>
<evidence type="ECO:0000313" key="5">
    <source>
        <dbReference type="EMBL" id="PMD40362.1"/>
    </source>
</evidence>
<dbReference type="Pfam" id="PF24883">
    <property type="entry name" value="NPHP3_N"/>
    <property type="match status" value="1"/>
</dbReference>
<dbReference type="PANTHER" id="PTHR10039:SF16">
    <property type="entry name" value="GPI INOSITOL-DEACYLASE"/>
    <property type="match status" value="1"/>
</dbReference>
<dbReference type="Gene3D" id="1.25.40.20">
    <property type="entry name" value="Ankyrin repeat-containing domain"/>
    <property type="match status" value="1"/>
</dbReference>
<dbReference type="Gene3D" id="3.40.50.300">
    <property type="entry name" value="P-loop containing nucleotide triphosphate hydrolases"/>
    <property type="match status" value="1"/>
</dbReference>
<dbReference type="SMART" id="SM00248">
    <property type="entry name" value="ANK"/>
    <property type="match status" value="3"/>
</dbReference>
<evidence type="ECO:0000256" key="1">
    <source>
        <dbReference type="ARBA" id="ARBA00022737"/>
    </source>
</evidence>
<protein>
    <submittedName>
        <fullName evidence="5">Uncharacterized protein</fullName>
    </submittedName>
</protein>
<dbReference type="OrthoDB" id="1577640at2759"/>
<dbReference type="EMBL" id="KZ613945">
    <property type="protein sequence ID" value="PMD40362.1"/>
    <property type="molecule type" value="Genomic_DNA"/>
</dbReference>
<dbReference type="InterPro" id="IPR056884">
    <property type="entry name" value="NPHP3-like_N"/>
</dbReference>
<dbReference type="AlphaFoldDB" id="A0A2J6RPD0"/>
<accession>A0A2J6RPD0</accession>
<sequence>MEAIGLVASVIAIVQISGACLKLSLKPLGPSSYKPERLQSLSTTLYGFNGNIRNLQTLLEIYEDDQARLDTLNHLQEPLMKCHEALQLLSSRLQSDGFFAQYIMGSKFDKKFELCLRVLNDAKDLLELSLQCDQRILISAVESYIRNVAEDTRDIKAAIKQNEQLIQSIDTRIKQPSDLAMRLHDEHTQSVARLESSIRDVHIDIESQESEGRLREQLRHRSLVLNWLSNVDFRSNYLDALRKRESGTGQWLIDQELFRSWRDGPVRALWLNGMPGAGKTFLSTAVVDHLERTSTCPVVYFYFDFKDSVKQAIESMMRSVAVQLETSLLHNKVSPALEQLYSNCQKTGSGRNPTLDEVTDLIIALSAFAPKFYIILDALDECENREELLEAITTLKNSAVNAKLFVTSRQEQDIIECLTEDDFTPVTILEDSVNHDIGLYVSSILRNNIHLRRLPKELKRHIQNTLTAGAKSMQVDMIRPLKRPKIIREALEKLPKNLDETYKRILLRVSTEDEENLVQMRRIFAFVTFAKRPLTLAELAQAVVVEIRGKQFDEDAAFYDPKDLLSLCRPLVDISPSTGLLGFVHYSVQEFLLSNRLSSAEGAVRMFALNDGSCHMEIAQICLTFVGFDDFADGPCQTFKELQDRKEKYPFLDYAAEYWPSHTKHKDVEVAVSDLLLKLLVPQKNAKLGSVIQACDNPNINSPSCGSWGTALMTAIHFDRQDIVGMLLDLKIDVNVGGGYYYTALHSAAIMNDIHTMKRVIQLGANIDFGKESWRQFDDRLPLSMASSFGCSRAFLYLIASGASLCNVPIESWANDLALGIDYKDVSKEWALTFADELSSLGHYVEVVVFSKGLGNSELLEGGRLMLEGENVSFYFRAKDPPV</sequence>
<evidence type="ECO:0000256" key="2">
    <source>
        <dbReference type="PROSITE-ProRule" id="PRU00023"/>
    </source>
</evidence>
<feature type="domain" description="GPI inositol-deacylase winged helix" evidence="3">
    <location>
        <begin position="520"/>
        <end position="599"/>
    </location>
</feature>
<keyword evidence="1" id="KW-0677">Repeat</keyword>
<evidence type="ECO:0000259" key="4">
    <source>
        <dbReference type="Pfam" id="PF24883"/>
    </source>
</evidence>
<proteinExistence type="predicted"/>
<dbReference type="STRING" id="1149755.A0A2J6RPD0"/>
<keyword evidence="6" id="KW-1185">Reference proteome</keyword>
<dbReference type="Proteomes" id="UP000235786">
    <property type="component" value="Unassembled WGS sequence"/>
</dbReference>
<gene>
    <name evidence="5" type="ORF">L207DRAFT_488116</name>
</gene>
<feature type="domain" description="Nephrocystin 3-like N-terminal" evidence="4">
    <location>
        <begin position="247"/>
        <end position="409"/>
    </location>
</feature>
<dbReference type="SUPFAM" id="SSF52540">
    <property type="entry name" value="P-loop containing nucleoside triphosphate hydrolases"/>
    <property type="match status" value="1"/>
</dbReference>
<feature type="repeat" description="ANK" evidence="2">
    <location>
        <begin position="740"/>
        <end position="772"/>
    </location>
</feature>
<evidence type="ECO:0000259" key="3">
    <source>
        <dbReference type="Pfam" id="PF22939"/>
    </source>
</evidence>